<protein>
    <recommendedName>
        <fullName evidence="5">Secreted protein</fullName>
    </recommendedName>
</protein>
<keyword evidence="4" id="KW-1185">Reference proteome</keyword>
<sequence>MTGRARVVVGAVALVCGLAAVWLILLVVVGDLDSANQAESIIGVLLGLAGFVVSVYALFRPSGDQAPGAMVEARGSRSIAAGGHIGRAVTGDGLSRTTASAPAVPPIDPPPAGPATSVRASGERGIAAGGSIGEAVTGDEGQS</sequence>
<reference evidence="4" key="1">
    <citation type="journal article" date="2019" name="Int. J. Syst. Evol. Microbiol.">
        <title>The Global Catalogue of Microorganisms (GCM) 10K type strain sequencing project: providing services to taxonomists for standard genome sequencing and annotation.</title>
        <authorList>
            <consortium name="The Broad Institute Genomics Platform"/>
            <consortium name="The Broad Institute Genome Sequencing Center for Infectious Disease"/>
            <person name="Wu L."/>
            <person name="Ma J."/>
        </authorList>
    </citation>
    <scope>NUCLEOTIDE SEQUENCE [LARGE SCALE GENOMIC DNA]</scope>
    <source>
        <strain evidence="4">CGMCC 4.7020</strain>
    </source>
</reference>
<feature type="transmembrane region" description="Helical" evidence="2">
    <location>
        <begin position="41"/>
        <end position="59"/>
    </location>
</feature>
<organism evidence="3 4">
    <name type="scientific">Streptomyces kaempferi</name>
    <dbReference type="NCBI Taxonomy" id="333725"/>
    <lineage>
        <taxon>Bacteria</taxon>
        <taxon>Bacillati</taxon>
        <taxon>Actinomycetota</taxon>
        <taxon>Actinomycetes</taxon>
        <taxon>Kitasatosporales</taxon>
        <taxon>Streptomycetaceae</taxon>
        <taxon>Streptomyces</taxon>
    </lineage>
</organism>
<evidence type="ECO:0000313" key="4">
    <source>
        <dbReference type="Proteomes" id="UP001597058"/>
    </source>
</evidence>
<evidence type="ECO:0000256" key="1">
    <source>
        <dbReference type="SAM" id="MobiDB-lite"/>
    </source>
</evidence>
<accession>A0ABW3XNG8</accession>
<evidence type="ECO:0008006" key="5">
    <source>
        <dbReference type="Google" id="ProtNLM"/>
    </source>
</evidence>
<keyword evidence="2" id="KW-0472">Membrane</keyword>
<dbReference type="RefSeq" id="WP_381234029.1">
    <property type="nucleotide sequence ID" value="NZ_JBHSKH010000019.1"/>
</dbReference>
<comment type="caution">
    <text evidence="3">The sequence shown here is derived from an EMBL/GenBank/DDBJ whole genome shotgun (WGS) entry which is preliminary data.</text>
</comment>
<keyword evidence="2" id="KW-0812">Transmembrane</keyword>
<feature type="compositionally biased region" description="Pro residues" evidence="1">
    <location>
        <begin position="103"/>
        <end position="113"/>
    </location>
</feature>
<feature type="transmembrane region" description="Helical" evidence="2">
    <location>
        <begin position="7"/>
        <end position="29"/>
    </location>
</feature>
<name>A0ABW3XNG8_9ACTN</name>
<gene>
    <name evidence="3" type="ORF">ACFQ5X_35225</name>
</gene>
<keyword evidence="2" id="KW-1133">Transmembrane helix</keyword>
<dbReference type="Proteomes" id="UP001597058">
    <property type="component" value="Unassembled WGS sequence"/>
</dbReference>
<feature type="region of interest" description="Disordered" evidence="1">
    <location>
        <begin position="89"/>
        <end position="124"/>
    </location>
</feature>
<evidence type="ECO:0000256" key="2">
    <source>
        <dbReference type="SAM" id="Phobius"/>
    </source>
</evidence>
<proteinExistence type="predicted"/>
<evidence type="ECO:0000313" key="3">
    <source>
        <dbReference type="EMBL" id="MFD1311063.1"/>
    </source>
</evidence>
<dbReference type="EMBL" id="JBHTMM010000067">
    <property type="protein sequence ID" value="MFD1311063.1"/>
    <property type="molecule type" value="Genomic_DNA"/>
</dbReference>